<dbReference type="AlphaFoldDB" id="A0AAV7KWB5"/>
<feature type="region of interest" description="Disordered" evidence="1">
    <location>
        <begin position="1"/>
        <end position="113"/>
    </location>
</feature>
<keyword evidence="3" id="KW-1185">Reference proteome</keyword>
<dbReference type="Proteomes" id="UP001066276">
    <property type="component" value="Chromosome 12"/>
</dbReference>
<protein>
    <submittedName>
        <fullName evidence="2">Uncharacterized protein</fullName>
    </submittedName>
</protein>
<proteinExistence type="predicted"/>
<evidence type="ECO:0000313" key="3">
    <source>
        <dbReference type="Proteomes" id="UP001066276"/>
    </source>
</evidence>
<feature type="compositionally biased region" description="Polar residues" evidence="1">
    <location>
        <begin position="95"/>
        <end position="113"/>
    </location>
</feature>
<sequence>MPRSSRSPQLIAPLTSESPSGRVSVWKELPEGSTVARQQPTQFPEALRKEGPVPATVSPGVVGSNHSPLVLPKLHPGRRSWQRPLPHHCLDQGQMAPSSNGFHRSNAGQEWGW</sequence>
<evidence type="ECO:0000256" key="1">
    <source>
        <dbReference type="SAM" id="MobiDB-lite"/>
    </source>
</evidence>
<accession>A0AAV7KWB5</accession>
<dbReference type="EMBL" id="JANPWB010000016">
    <property type="protein sequence ID" value="KAJ1082589.1"/>
    <property type="molecule type" value="Genomic_DNA"/>
</dbReference>
<comment type="caution">
    <text evidence="2">The sequence shown here is derived from an EMBL/GenBank/DDBJ whole genome shotgun (WGS) entry which is preliminary data.</text>
</comment>
<reference evidence="2" key="1">
    <citation type="journal article" date="2022" name="bioRxiv">
        <title>Sequencing and chromosome-scale assembly of the giantPleurodeles waltlgenome.</title>
        <authorList>
            <person name="Brown T."/>
            <person name="Elewa A."/>
            <person name="Iarovenko S."/>
            <person name="Subramanian E."/>
            <person name="Araus A.J."/>
            <person name="Petzold A."/>
            <person name="Susuki M."/>
            <person name="Suzuki K.-i.T."/>
            <person name="Hayashi T."/>
            <person name="Toyoda A."/>
            <person name="Oliveira C."/>
            <person name="Osipova E."/>
            <person name="Leigh N.D."/>
            <person name="Simon A."/>
            <person name="Yun M.H."/>
        </authorList>
    </citation>
    <scope>NUCLEOTIDE SEQUENCE</scope>
    <source>
        <strain evidence="2">20211129_DDA</strain>
        <tissue evidence="2">Liver</tissue>
    </source>
</reference>
<name>A0AAV7KWB5_PLEWA</name>
<organism evidence="2 3">
    <name type="scientific">Pleurodeles waltl</name>
    <name type="common">Iberian ribbed newt</name>
    <dbReference type="NCBI Taxonomy" id="8319"/>
    <lineage>
        <taxon>Eukaryota</taxon>
        <taxon>Metazoa</taxon>
        <taxon>Chordata</taxon>
        <taxon>Craniata</taxon>
        <taxon>Vertebrata</taxon>
        <taxon>Euteleostomi</taxon>
        <taxon>Amphibia</taxon>
        <taxon>Batrachia</taxon>
        <taxon>Caudata</taxon>
        <taxon>Salamandroidea</taxon>
        <taxon>Salamandridae</taxon>
        <taxon>Pleurodelinae</taxon>
        <taxon>Pleurodeles</taxon>
    </lineage>
</organism>
<evidence type="ECO:0000313" key="2">
    <source>
        <dbReference type="EMBL" id="KAJ1082589.1"/>
    </source>
</evidence>
<gene>
    <name evidence="2" type="ORF">NDU88_002754</name>
</gene>